<dbReference type="Pfam" id="PF13369">
    <property type="entry name" value="Transglut_core2"/>
    <property type="match status" value="1"/>
</dbReference>
<reference evidence="4 5" key="1">
    <citation type="submission" date="2019-11" db="EMBL/GenBank/DDBJ databases">
        <title>Draft genome sequence of Labilibaculum sp. strain SYP isolated from Black Sea.</title>
        <authorList>
            <person name="Yadav S."/>
            <person name="Villanueva L."/>
        </authorList>
    </citation>
    <scope>NUCLEOTIDE SEQUENCE [LARGE SCALE GENOMIC DNA]</scope>
    <source>
        <strain evidence="4 5">44</strain>
    </source>
</reference>
<reference evidence="3 6" key="2">
    <citation type="submission" date="2019-12" db="EMBL/GenBank/DDBJ databases">
        <title>Draft genome sequence of Labilibaculum sp. strain 44 isolated from deep waters of Black Sea.</title>
        <authorList>
            <person name="Yadav S."/>
            <person name="Villanueva L."/>
        </authorList>
    </citation>
    <scope>NUCLEOTIDE SEQUENCE [LARGE SCALE GENOMIC DNA]</scope>
    <source>
        <strain evidence="3 6">44</strain>
    </source>
</reference>
<dbReference type="Proteomes" id="UP000462449">
    <property type="component" value="Unassembled WGS sequence"/>
</dbReference>
<dbReference type="AlphaFoldDB" id="A0A7M4DBR1"/>
<feature type="domain" description="Protein SirB1 N-terminal" evidence="2">
    <location>
        <begin position="102"/>
        <end position="260"/>
    </location>
</feature>
<organism evidence="3 6">
    <name type="scientific">Labilibaculum euxinus</name>
    <dbReference type="NCBI Taxonomy" id="2686357"/>
    <lineage>
        <taxon>Bacteria</taxon>
        <taxon>Pseudomonadati</taxon>
        <taxon>Bacteroidota</taxon>
        <taxon>Bacteroidia</taxon>
        <taxon>Marinilabiliales</taxon>
        <taxon>Marinifilaceae</taxon>
        <taxon>Labilibaculum</taxon>
    </lineage>
</organism>
<dbReference type="OrthoDB" id="188084at2"/>
<evidence type="ECO:0000256" key="1">
    <source>
        <dbReference type="ARBA" id="ARBA00007100"/>
    </source>
</evidence>
<proteinExistence type="inferred from homology"/>
<dbReference type="RefSeq" id="WP_156197412.1">
    <property type="nucleotide sequence ID" value="NZ_QTZN02000081.1"/>
</dbReference>
<evidence type="ECO:0000259" key="2">
    <source>
        <dbReference type="Pfam" id="PF13369"/>
    </source>
</evidence>
<protein>
    <recommendedName>
        <fullName evidence="2">Protein SirB1 N-terminal domain-containing protein</fullName>
    </recommendedName>
</protein>
<accession>A0A7M4DBR1</accession>
<name>A0A7M4DBR1_9BACT</name>
<evidence type="ECO:0000313" key="3">
    <source>
        <dbReference type="EMBL" id="MUP40090.1"/>
    </source>
</evidence>
<keyword evidence="5" id="KW-1185">Reference proteome</keyword>
<gene>
    <name evidence="4" type="ORF">DWB62_019970</name>
    <name evidence="3" type="ORF">GNY23_19970</name>
</gene>
<evidence type="ECO:0000313" key="4">
    <source>
        <dbReference type="EMBL" id="MVB09295.1"/>
    </source>
</evidence>
<dbReference type="EMBL" id="WOTW01000081">
    <property type="protein sequence ID" value="MUP40090.1"/>
    <property type="molecule type" value="Genomic_DNA"/>
</dbReference>
<dbReference type="Proteomes" id="UP000285951">
    <property type="component" value="Unassembled WGS sequence"/>
</dbReference>
<evidence type="ECO:0000313" key="5">
    <source>
        <dbReference type="Proteomes" id="UP000285951"/>
    </source>
</evidence>
<evidence type="ECO:0000313" key="6">
    <source>
        <dbReference type="Proteomes" id="UP000462449"/>
    </source>
</evidence>
<dbReference type="InterPro" id="IPR032698">
    <property type="entry name" value="SirB1_N"/>
</dbReference>
<dbReference type="EMBL" id="QTZN02000081">
    <property type="protein sequence ID" value="MVB09295.1"/>
    <property type="molecule type" value="Genomic_DNA"/>
</dbReference>
<sequence length="288" mass="33208">MNKNKLEALLSLLDDPDKEIHKSVEKELIELPVSTIPQLEDFWLESKNPIFQERLEMVINKIQFKTVKRELIEWSSNENPNLIDGAILVNKSYNPNLLIDPIRKSIQKIKDDVSLEISDNLTALEKIKILNHFFYNIYNYQALSPNQPTNWDGDISTVLSQKHGNYIIIAIIYAGIAQELNIPVYGINLPGSVFLCYKDESSAKSNTENTNSILFYINPIDKGTVFGRKDLQYIIKAKNIVNKAQFYKLASNTSMIKRLVQHEINVYKKLNLNSFIPNFKELFRSIIE</sequence>
<comment type="similarity">
    <text evidence="1">Belongs to the UPF0162 family.</text>
</comment>
<comment type="caution">
    <text evidence="3">The sequence shown here is derived from an EMBL/GenBank/DDBJ whole genome shotgun (WGS) entry which is preliminary data.</text>
</comment>